<dbReference type="GeneID" id="106819852"/>
<gene>
    <name evidence="2" type="primary">LOC106819852</name>
</gene>
<feature type="non-terminal residue" evidence="2">
    <location>
        <position position="109"/>
    </location>
</feature>
<proteinExistence type="predicted"/>
<evidence type="ECO:0000313" key="1">
    <source>
        <dbReference type="Proteomes" id="UP000695022"/>
    </source>
</evidence>
<dbReference type="RefSeq" id="XP_014679912.1">
    <property type="nucleotide sequence ID" value="XM_014824426.1"/>
</dbReference>
<name>A0ABM1F641_PRICU</name>
<keyword evidence="1" id="KW-1185">Reference proteome</keyword>
<accession>A0ABM1F641</accession>
<dbReference type="Proteomes" id="UP000695022">
    <property type="component" value="Unplaced"/>
</dbReference>
<organism evidence="1 2">
    <name type="scientific">Priapulus caudatus</name>
    <name type="common">Priapulid worm</name>
    <dbReference type="NCBI Taxonomy" id="37621"/>
    <lineage>
        <taxon>Eukaryota</taxon>
        <taxon>Metazoa</taxon>
        <taxon>Ecdysozoa</taxon>
        <taxon>Scalidophora</taxon>
        <taxon>Priapulida</taxon>
        <taxon>Priapulimorpha</taxon>
        <taxon>Priapulimorphida</taxon>
        <taxon>Priapulidae</taxon>
        <taxon>Priapulus</taxon>
    </lineage>
</organism>
<evidence type="ECO:0000313" key="2">
    <source>
        <dbReference type="RefSeq" id="XP_014679912.1"/>
    </source>
</evidence>
<sequence>MSSEDTFNSKNVPVKSLTFTYLSLLLKTANHAALLIPDASTSELQVSTAREICERVLSHCPEFVDQTRHAAFRTLSDPKYCGKMAVLAGLLRVFRKERSKVLLFSYSTR</sequence>
<dbReference type="Gene3D" id="3.40.50.300">
    <property type="entry name" value="P-loop containing nucleotide triphosphate hydrolases"/>
    <property type="match status" value="1"/>
</dbReference>
<protein>
    <submittedName>
        <fullName evidence="2">DNA excision repair protein ERCC-6-like 2</fullName>
    </submittedName>
</protein>
<reference evidence="2" key="1">
    <citation type="submission" date="2025-08" db="UniProtKB">
        <authorList>
            <consortium name="RefSeq"/>
        </authorList>
    </citation>
    <scope>IDENTIFICATION</scope>
</reference>
<dbReference type="InterPro" id="IPR027417">
    <property type="entry name" value="P-loop_NTPase"/>
</dbReference>